<feature type="domain" description="Methyl-accepting transducer" evidence="5">
    <location>
        <begin position="186"/>
        <end position="422"/>
    </location>
</feature>
<keyword evidence="7" id="KW-1185">Reference proteome</keyword>
<dbReference type="Pfam" id="PF00015">
    <property type="entry name" value="MCPsignal"/>
    <property type="match status" value="1"/>
</dbReference>
<dbReference type="InterPro" id="IPR025991">
    <property type="entry name" value="Chemoreceptor_zinc-bind_dom"/>
</dbReference>
<accession>A0A348G216</accession>
<dbReference type="GO" id="GO:0007165">
    <property type="term" value="P:signal transduction"/>
    <property type="evidence" value="ECO:0007669"/>
    <property type="project" value="UniProtKB-KW"/>
</dbReference>
<dbReference type="KEGG" id="blag:BLTE_22840"/>
<evidence type="ECO:0000256" key="2">
    <source>
        <dbReference type="ARBA" id="ARBA00029447"/>
    </source>
</evidence>
<dbReference type="GO" id="GO:0006935">
    <property type="term" value="P:chemotaxis"/>
    <property type="evidence" value="ECO:0007669"/>
    <property type="project" value="InterPro"/>
</dbReference>
<dbReference type="PRINTS" id="PR00260">
    <property type="entry name" value="CHEMTRNSDUCR"/>
</dbReference>
<dbReference type="GO" id="GO:0004888">
    <property type="term" value="F:transmembrane signaling receptor activity"/>
    <property type="evidence" value="ECO:0007669"/>
    <property type="project" value="InterPro"/>
</dbReference>
<evidence type="ECO:0000313" key="6">
    <source>
        <dbReference type="EMBL" id="BBF93599.1"/>
    </source>
</evidence>
<dbReference type="OrthoDB" id="4514964at2"/>
<dbReference type="AlphaFoldDB" id="A0A348G216"/>
<dbReference type="Gene3D" id="1.20.120.30">
    <property type="entry name" value="Aspartate receptor, ligand-binding domain"/>
    <property type="match status" value="1"/>
</dbReference>
<protein>
    <recommendedName>
        <fullName evidence="5">Methyl-accepting transducer domain-containing protein</fullName>
    </recommendedName>
</protein>
<dbReference type="InterPro" id="IPR004089">
    <property type="entry name" value="MCPsignal_dom"/>
</dbReference>
<feature type="compositionally biased region" description="Low complexity" evidence="4">
    <location>
        <begin position="592"/>
        <end position="605"/>
    </location>
</feature>
<dbReference type="InterPro" id="IPR004090">
    <property type="entry name" value="Chemotax_Me-accpt_rcpt"/>
</dbReference>
<dbReference type="SMART" id="SM00283">
    <property type="entry name" value="MA"/>
    <property type="match status" value="1"/>
</dbReference>
<dbReference type="EMBL" id="AP018907">
    <property type="protein sequence ID" value="BBF93599.1"/>
    <property type="molecule type" value="Genomic_DNA"/>
</dbReference>
<gene>
    <name evidence="6" type="ORF">BLTE_22840</name>
</gene>
<evidence type="ECO:0000259" key="5">
    <source>
        <dbReference type="PROSITE" id="PS50111"/>
    </source>
</evidence>
<dbReference type="Proteomes" id="UP000266934">
    <property type="component" value="Chromosome"/>
</dbReference>
<keyword evidence="1 3" id="KW-0807">Transducer</keyword>
<dbReference type="PANTHER" id="PTHR32089">
    <property type="entry name" value="METHYL-ACCEPTING CHEMOTAXIS PROTEIN MCPB"/>
    <property type="match status" value="1"/>
</dbReference>
<dbReference type="PROSITE" id="PS50111">
    <property type="entry name" value="CHEMOTAXIS_TRANSDUC_2"/>
    <property type="match status" value="1"/>
</dbReference>
<dbReference type="RefSeq" id="WP_126400613.1">
    <property type="nucleotide sequence ID" value="NZ_AP018907.1"/>
</dbReference>
<name>A0A348G216_9HYPH</name>
<dbReference type="PANTHER" id="PTHR32089:SF112">
    <property type="entry name" value="LYSOZYME-LIKE PROTEIN-RELATED"/>
    <property type="match status" value="1"/>
</dbReference>
<dbReference type="SUPFAM" id="SSF58104">
    <property type="entry name" value="Methyl-accepting chemotaxis protein (MCP) signaling domain"/>
    <property type="match status" value="1"/>
</dbReference>
<reference evidence="6 7" key="1">
    <citation type="submission" date="2018-08" db="EMBL/GenBank/DDBJ databases">
        <title>Complete genome sequencing of Blastochloris tepida GI.</title>
        <authorList>
            <person name="Tsukatani Y."/>
            <person name="Mori H."/>
        </authorList>
    </citation>
    <scope>NUCLEOTIDE SEQUENCE [LARGE SCALE GENOMIC DNA]</scope>
    <source>
        <strain evidence="6 7">GI</strain>
    </source>
</reference>
<sequence>MANATAQLKAEPAADITAAAESLAGMIGKAGENGDSLAAVWKDLKTTIGSDLADFYTGLQRLPQLQPLTGDGSATAQQVAARMAHLEALFTGRAPAAAEAPAGAEAQAGLPPICHVAAQGWLLMRLVPQLTRRHRLNRRALDRVLTALIARLFEDILRTSAAGEAQTLAHGARTIQSESNLSSLRSLAGTVSDVNNLAFDLAHLSRNTRNLSSGAQTIASAAAELVASVEDIARNSEGAASDAAETNRNVLAGRTAVEQVNGAITNIAAAVEETARSVDELSVASEQIGQILTVIESIAGQTNLLALNATIEAARAGAAGRGFAVVASEVKNLATQTSKSTEDITRRIASLREGMGVILSTMERSKSAVVDGQTAIAEAASTMTVVADQVGNVSARMQGISDILHQQKGASAEIAASIDKVAIIAGDNHDLLVSMAGHLHSSNSRFSENAKAWFAAGSHRSLVEMAKIDHVMFKKRVMDVLMGRDTWPVAEVPDHHNCRLGKWYDAITTANIKALPAYAKLVAPHQRVHAAGIRAIAAHGEGDIDGALAALKDLNDASIEVLAILEEMSQALSGRLAHLDAATPRAPASQIPAAGAPAPHSHGSACCGGKH</sequence>
<dbReference type="Pfam" id="PF13682">
    <property type="entry name" value="CZB"/>
    <property type="match status" value="1"/>
</dbReference>
<evidence type="ECO:0000256" key="3">
    <source>
        <dbReference type="PROSITE-ProRule" id="PRU00284"/>
    </source>
</evidence>
<proteinExistence type="inferred from homology"/>
<dbReference type="GO" id="GO:0016020">
    <property type="term" value="C:membrane"/>
    <property type="evidence" value="ECO:0007669"/>
    <property type="project" value="InterPro"/>
</dbReference>
<organism evidence="6 7">
    <name type="scientific">Blastochloris tepida</name>
    <dbReference type="NCBI Taxonomy" id="2233851"/>
    <lineage>
        <taxon>Bacteria</taxon>
        <taxon>Pseudomonadati</taxon>
        <taxon>Pseudomonadota</taxon>
        <taxon>Alphaproteobacteria</taxon>
        <taxon>Hyphomicrobiales</taxon>
        <taxon>Blastochloridaceae</taxon>
        <taxon>Blastochloris</taxon>
    </lineage>
</organism>
<dbReference type="Gene3D" id="1.10.287.950">
    <property type="entry name" value="Methyl-accepting chemotaxis protein"/>
    <property type="match status" value="1"/>
</dbReference>
<evidence type="ECO:0000256" key="4">
    <source>
        <dbReference type="SAM" id="MobiDB-lite"/>
    </source>
</evidence>
<comment type="similarity">
    <text evidence="2">Belongs to the methyl-accepting chemotaxis (MCP) protein family.</text>
</comment>
<evidence type="ECO:0000256" key="1">
    <source>
        <dbReference type="ARBA" id="ARBA00023224"/>
    </source>
</evidence>
<feature type="region of interest" description="Disordered" evidence="4">
    <location>
        <begin position="587"/>
        <end position="611"/>
    </location>
</feature>
<evidence type="ECO:0000313" key="7">
    <source>
        <dbReference type="Proteomes" id="UP000266934"/>
    </source>
</evidence>